<dbReference type="PATRIC" id="fig|679936.5.peg.251"/>
<name>G8TWW7_SULAD</name>
<comment type="catalytic activity">
    <reaction evidence="1 7">
        <text>2-C-methyl-D-erythritol 4-phosphate + CTP + H(+) = 4-CDP-2-C-methyl-D-erythritol + diphosphate</text>
        <dbReference type="Rhea" id="RHEA:13429"/>
        <dbReference type="ChEBI" id="CHEBI:15378"/>
        <dbReference type="ChEBI" id="CHEBI:33019"/>
        <dbReference type="ChEBI" id="CHEBI:37563"/>
        <dbReference type="ChEBI" id="CHEBI:57823"/>
        <dbReference type="ChEBI" id="CHEBI:58262"/>
        <dbReference type="EC" id="2.7.7.60"/>
    </reaction>
</comment>
<evidence type="ECO:0000256" key="6">
    <source>
        <dbReference type="ARBA" id="ARBA00023229"/>
    </source>
</evidence>
<dbReference type="Pfam" id="PF01128">
    <property type="entry name" value="IspD"/>
    <property type="match status" value="1"/>
</dbReference>
<feature type="site" description="Transition state stabilizer" evidence="7">
    <location>
        <position position="22"/>
    </location>
</feature>
<accession>G8TWW7</accession>
<dbReference type="CDD" id="cd02516">
    <property type="entry name" value="CDP-ME_synthetase"/>
    <property type="match status" value="1"/>
</dbReference>
<sequence>MTDIWGIVVAAGQSRRMGSINKIWMPFHGRPVLQWTLARLHQAGVTQGVLVIQAADIARAEALLKENHWPGWWVTAGGSERYLSVLAGLKALGPRSPDEVILVHDAARFLVSSEVVARVVEKVREIGAAIPAMPVVDTVKTVADGRIQKTVPRNALVLAQTPQGFFYRILVESYRQWSGGVPTDDAEVVEQAGYPVFVVAGDARNQKLTVPEDIPLFERWLGAPDGGQT</sequence>
<evidence type="ECO:0000256" key="2">
    <source>
        <dbReference type="ARBA" id="ARBA00004787"/>
    </source>
</evidence>
<comment type="function">
    <text evidence="7">Catalyzes the formation of 4-diphosphocytidyl-2-C-methyl-D-erythritol from CTP and 2-C-methyl-D-erythritol 4-phosphate (MEP).</text>
</comment>
<gene>
    <name evidence="7" type="primary">ispD</name>
    <name evidence="8" type="ordered locus">Sulac_0246</name>
</gene>
<evidence type="ECO:0000256" key="5">
    <source>
        <dbReference type="ARBA" id="ARBA00022695"/>
    </source>
</evidence>
<dbReference type="NCBIfam" id="TIGR00453">
    <property type="entry name" value="ispD"/>
    <property type="match status" value="1"/>
</dbReference>
<dbReference type="PANTHER" id="PTHR32125">
    <property type="entry name" value="2-C-METHYL-D-ERYTHRITOL 4-PHOSPHATE CYTIDYLYLTRANSFERASE, CHLOROPLASTIC"/>
    <property type="match status" value="1"/>
</dbReference>
<comment type="pathway">
    <text evidence="2 7">Isoprenoid biosynthesis; isopentenyl diphosphate biosynthesis via DXP pathway; isopentenyl diphosphate from 1-deoxy-D-xylulose 5-phosphate: step 2/6.</text>
</comment>
<dbReference type="InterPro" id="IPR018294">
    <property type="entry name" value="ISPD_synthase_CS"/>
</dbReference>
<dbReference type="AlphaFoldDB" id="G8TWW7"/>
<dbReference type="GO" id="GO:0019288">
    <property type="term" value="P:isopentenyl diphosphate biosynthetic process, methylerythritol 4-phosphate pathway"/>
    <property type="evidence" value="ECO:0007669"/>
    <property type="project" value="UniProtKB-UniRule"/>
</dbReference>
<feature type="site" description="Positions MEP for the nucleophilic attack" evidence="7">
    <location>
        <position position="153"/>
    </location>
</feature>
<evidence type="ECO:0000256" key="7">
    <source>
        <dbReference type="HAMAP-Rule" id="MF_00108"/>
    </source>
</evidence>
<dbReference type="HOGENOM" id="CLU_061281_2_2_9"/>
<dbReference type="Proteomes" id="UP000005439">
    <property type="component" value="Chromosome"/>
</dbReference>
<proteinExistence type="inferred from homology"/>
<dbReference type="STRING" id="679936.Sulac_0246"/>
<reference evidence="9" key="1">
    <citation type="submission" date="2011-12" db="EMBL/GenBank/DDBJ databases">
        <title>The complete genome of chromosome of Sulfobacillus acidophilus DSM 10332.</title>
        <authorList>
            <person name="Lucas S."/>
            <person name="Han J."/>
            <person name="Lapidus A."/>
            <person name="Bruce D."/>
            <person name="Goodwin L."/>
            <person name="Pitluck S."/>
            <person name="Peters L."/>
            <person name="Kyrpides N."/>
            <person name="Mavromatis K."/>
            <person name="Ivanova N."/>
            <person name="Mikhailova N."/>
            <person name="Chertkov O."/>
            <person name="Saunders E."/>
            <person name="Detter J.C."/>
            <person name="Tapia R."/>
            <person name="Han C."/>
            <person name="Land M."/>
            <person name="Hauser L."/>
            <person name="Markowitz V."/>
            <person name="Cheng J.-F."/>
            <person name="Hugenholtz P."/>
            <person name="Woyke T."/>
            <person name="Wu D."/>
            <person name="Pukall R."/>
            <person name="Gehrich-Schroeter G."/>
            <person name="Schneider S."/>
            <person name="Klenk H.-P."/>
            <person name="Eisen J.A."/>
        </authorList>
    </citation>
    <scope>NUCLEOTIDE SEQUENCE [LARGE SCALE GENOMIC DNA]</scope>
    <source>
        <strain evidence="9">ATCC 700253 / DSM 10332 / NAL</strain>
    </source>
</reference>
<dbReference type="InterPro" id="IPR034683">
    <property type="entry name" value="IspD/TarI"/>
</dbReference>
<dbReference type="UniPathway" id="UPA00056">
    <property type="reaction ID" value="UER00093"/>
</dbReference>
<evidence type="ECO:0000256" key="4">
    <source>
        <dbReference type="ARBA" id="ARBA00022679"/>
    </source>
</evidence>
<dbReference type="PANTHER" id="PTHR32125:SF4">
    <property type="entry name" value="2-C-METHYL-D-ERYTHRITOL 4-PHOSPHATE CYTIDYLYLTRANSFERASE, CHLOROPLASTIC"/>
    <property type="match status" value="1"/>
</dbReference>
<evidence type="ECO:0000313" key="8">
    <source>
        <dbReference type="EMBL" id="AEW03815.1"/>
    </source>
</evidence>
<comment type="similarity">
    <text evidence="3 7">Belongs to the IspD/TarI cytidylyltransferase family. IspD subfamily.</text>
</comment>
<keyword evidence="5 7" id="KW-0548">Nucleotidyltransferase</keyword>
<feature type="site" description="Transition state stabilizer" evidence="7">
    <location>
        <position position="16"/>
    </location>
</feature>
<keyword evidence="6 7" id="KW-0414">Isoprene biosynthesis</keyword>
<evidence type="ECO:0000313" key="9">
    <source>
        <dbReference type="Proteomes" id="UP000005439"/>
    </source>
</evidence>
<dbReference type="GO" id="GO:0050518">
    <property type="term" value="F:2-C-methyl-D-erythritol 4-phosphate cytidylyltransferase activity"/>
    <property type="evidence" value="ECO:0007669"/>
    <property type="project" value="UniProtKB-UniRule"/>
</dbReference>
<dbReference type="InterPro" id="IPR050088">
    <property type="entry name" value="IspD/TarI_cytidylyltransf_bact"/>
</dbReference>
<keyword evidence="9" id="KW-1185">Reference proteome</keyword>
<dbReference type="EC" id="2.7.7.60" evidence="7"/>
<protein>
    <recommendedName>
        <fullName evidence="7">2-C-methyl-D-erythritol 4-phosphate cytidylyltransferase</fullName>
        <ecNumber evidence="7">2.7.7.60</ecNumber>
    </recommendedName>
    <alternativeName>
        <fullName evidence="7">4-diphosphocytidyl-2C-methyl-D-erythritol synthase</fullName>
    </alternativeName>
    <alternativeName>
        <fullName evidence="7">MEP cytidylyltransferase</fullName>
        <shortName evidence="7">MCT</shortName>
    </alternativeName>
</protein>
<dbReference type="InterPro" id="IPR001228">
    <property type="entry name" value="IspD"/>
</dbReference>
<dbReference type="Gene3D" id="3.90.550.10">
    <property type="entry name" value="Spore Coat Polysaccharide Biosynthesis Protein SpsA, Chain A"/>
    <property type="match status" value="1"/>
</dbReference>
<evidence type="ECO:0000256" key="3">
    <source>
        <dbReference type="ARBA" id="ARBA00009789"/>
    </source>
</evidence>
<organism evidence="8 9">
    <name type="scientific">Sulfobacillus acidophilus (strain ATCC 700253 / DSM 10332 / NAL)</name>
    <dbReference type="NCBI Taxonomy" id="679936"/>
    <lineage>
        <taxon>Bacteria</taxon>
        <taxon>Bacillati</taxon>
        <taxon>Bacillota</taxon>
        <taxon>Clostridia</taxon>
        <taxon>Eubacteriales</taxon>
        <taxon>Clostridiales Family XVII. Incertae Sedis</taxon>
        <taxon>Sulfobacillus</taxon>
    </lineage>
</organism>
<dbReference type="EMBL" id="CP003179">
    <property type="protein sequence ID" value="AEW03815.1"/>
    <property type="molecule type" value="Genomic_DNA"/>
</dbReference>
<evidence type="ECO:0000256" key="1">
    <source>
        <dbReference type="ARBA" id="ARBA00001282"/>
    </source>
</evidence>
<dbReference type="PROSITE" id="PS01295">
    <property type="entry name" value="ISPD"/>
    <property type="match status" value="1"/>
</dbReference>
<feature type="site" description="Positions MEP for the nucleophilic attack" evidence="7">
    <location>
        <position position="207"/>
    </location>
</feature>
<dbReference type="HAMAP" id="MF_00108">
    <property type="entry name" value="IspD"/>
    <property type="match status" value="1"/>
</dbReference>
<dbReference type="InterPro" id="IPR029044">
    <property type="entry name" value="Nucleotide-diphossugar_trans"/>
</dbReference>
<dbReference type="KEGG" id="sap:Sulac_0246"/>
<dbReference type="SUPFAM" id="SSF53448">
    <property type="entry name" value="Nucleotide-diphospho-sugar transferases"/>
    <property type="match status" value="1"/>
</dbReference>
<keyword evidence="4 7" id="KW-0808">Transferase</keyword>
<reference evidence="8 9" key="2">
    <citation type="journal article" date="2012" name="Stand. Genomic Sci.">
        <title>Complete genome sequence of the moderately thermophilic mineral-sulfide-oxidizing firmicute Sulfobacillus acidophilus type strain (NAL(T)).</title>
        <authorList>
            <person name="Anderson I."/>
            <person name="Chertkov O."/>
            <person name="Chen A."/>
            <person name="Saunders E."/>
            <person name="Lapidus A."/>
            <person name="Nolan M."/>
            <person name="Lucas S."/>
            <person name="Hammon N."/>
            <person name="Deshpande S."/>
            <person name="Cheng J.F."/>
            <person name="Han C."/>
            <person name="Tapia R."/>
            <person name="Goodwin L.A."/>
            <person name="Pitluck S."/>
            <person name="Liolios K."/>
            <person name="Pagani I."/>
            <person name="Ivanova N."/>
            <person name="Mikhailova N."/>
            <person name="Pati A."/>
            <person name="Palaniappan K."/>
            <person name="Land M."/>
            <person name="Pan C."/>
            <person name="Rohde M."/>
            <person name="Pukall R."/>
            <person name="Goker M."/>
            <person name="Detter J.C."/>
            <person name="Woyke T."/>
            <person name="Bristow J."/>
            <person name="Eisen J.A."/>
            <person name="Markowitz V."/>
            <person name="Hugenholtz P."/>
            <person name="Kyrpides N.C."/>
            <person name="Klenk H.P."/>
            <person name="Mavromatis K."/>
        </authorList>
    </citation>
    <scope>NUCLEOTIDE SEQUENCE [LARGE SCALE GENOMIC DNA]</scope>
    <source>
        <strain evidence="9">ATCC 700253 / DSM 10332 / NAL</strain>
    </source>
</reference>